<evidence type="ECO:0000256" key="1">
    <source>
        <dbReference type="ARBA" id="ARBA00004613"/>
    </source>
</evidence>
<keyword evidence="2" id="KW-0964">Secreted</keyword>
<evidence type="ECO:0000256" key="4">
    <source>
        <dbReference type="ARBA" id="ARBA00022801"/>
    </source>
</evidence>
<evidence type="ECO:0000313" key="10">
    <source>
        <dbReference type="EMBL" id="CAG9804494.1"/>
    </source>
</evidence>
<evidence type="ECO:0000256" key="2">
    <source>
        <dbReference type="ARBA" id="ARBA00022525"/>
    </source>
</evidence>
<dbReference type="Pfam" id="PF00089">
    <property type="entry name" value="Trypsin"/>
    <property type="match status" value="1"/>
</dbReference>
<dbReference type="EMBL" id="OU895878">
    <property type="protein sequence ID" value="CAG9804494.1"/>
    <property type="molecule type" value="Genomic_DNA"/>
</dbReference>
<reference evidence="10" key="2">
    <citation type="submission" date="2022-10" db="EMBL/GenBank/DDBJ databases">
        <authorList>
            <consortium name="ENA_rothamsted_submissions"/>
            <consortium name="culmorum"/>
            <person name="King R."/>
        </authorList>
    </citation>
    <scope>NUCLEOTIDE SEQUENCE</scope>
</reference>
<evidence type="ECO:0000256" key="6">
    <source>
        <dbReference type="ARBA" id="ARBA00023157"/>
    </source>
</evidence>
<keyword evidence="6" id="KW-1015">Disulfide bond</keyword>
<dbReference type="AlphaFoldDB" id="A0A9N9RT32"/>
<evidence type="ECO:0000256" key="7">
    <source>
        <dbReference type="ARBA" id="ARBA00024195"/>
    </source>
</evidence>
<keyword evidence="3" id="KW-0645">Protease</keyword>
<name>A0A9N9RT32_9DIPT</name>
<organism evidence="10 11">
    <name type="scientific">Chironomus riparius</name>
    <dbReference type="NCBI Taxonomy" id="315576"/>
    <lineage>
        <taxon>Eukaryota</taxon>
        <taxon>Metazoa</taxon>
        <taxon>Ecdysozoa</taxon>
        <taxon>Arthropoda</taxon>
        <taxon>Hexapoda</taxon>
        <taxon>Insecta</taxon>
        <taxon>Pterygota</taxon>
        <taxon>Neoptera</taxon>
        <taxon>Endopterygota</taxon>
        <taxon>Diptera</taxon>
        <taxon>Nematocera</taxon>
        <taxon>Chironomoidea</taxon>
        <taxon>Chironomidae</taxon>
        <taxon>Chironominae</taxon>
        <taxon>Chironomus</taxon>
    </lineage>
</organism>
<evidence type="ECO:0000256" key="8">
    <source>
        <dbReference type="SAM" id="SignalP"/>
    </source>
</evidence>
<keyword evidence="11" id="KW-1185">Reference proteome</keyword>
<protein>
    <recommendedName>
        <fullName evidence="9">Peptidase S1 domain-containing protein</fullName>
    </recommendedName>
</protein>
<dbReference type="Gene3D" id="2.40.10.10">
    <property type="entry name" value="Trypsin-like serine proteases"/>
    <property type="match status" value="1"/>
</dbReference>
<evidence type="ECO:0000256" key="3">
    <source>
        <dbReference type="ARBA" id="ARBA00022670"/>
    </source>
</evidence>
<feature type="domain" description="Peptidase S1" evidence="9">
    <location>
        <begin position="50"/>
        <end position="277"/>
    </location>
</feature>
<dbReference type="OrthoDB" id="7988274at2759"/>
<dbReference type="Proteomes" id="UP001153620">
    <property type="component" value="Chromosome 2"/>
</dbReference>
<dbReference type="InterPro" id="IPR050127">
    <property type="entry name" value="Serine_Proteases_S1"/>
</dbReference>
<keyword evidence="4" id="KW-0378">Hydrolase</keyword>
<comment type="similarity">
    <text evidence="7">Belongs to the peptidase S1 family. CLIP subfamily.</text>
</comment>
<dbReference type="InterPro" id="IPR009003">
    <property type="entry name" value="Peptidase_S1_PA"/>
</dbReference>
<comment type="subcellular location">
    <subcellularLocation>
        <location evidence="1">Secreted</location>
    </subcellularLocation>
</comment>
<proteinExistence type="inferred from homology"/>
<evidence type="ECO:0000313" key="11">
    <source>
        <dbReference type="Proteomes" id="UP001153620"/>
    </source>
</evidence>
<evidence type="ECO:0000256" key="5">
    <source>
        <dbReference type="ARBA" id="ARBA00022825"/>
    </source>
</evidence>
<dbReference type="InterPro" id="IPR001254">
    <property type="entry name" value="Trypsin_dom"/>
</dbReference>
<dbReference type="GO" id="GO:0006508">
    <property type="term" value="P:proteolysis"/>
    <property type="evidence" value="ECO:0007669"/>
    <property type="project" value="UniProtKB-KW"/>
</dbReference>
<dbReference type="PROSITE" id="PS00135">
    <property type="entry name" value="TRYPSIN_SER"/>
    <property type="match status" value="1"/>
</dbReference>
<keyword evidence="8" id="KW-0732">Signal</keyword>
<dbReference type="GO" id="GO:0004252">
    <property type="term" value="F:serine-type endopeptidase activity"/>
    <property type="evidence" value="ECO:0007669"/>
    <property type="project" value="InterPro"/>
</dbReference>
<keyword evidence="5" id="KW-0720">Serine protease</keyword>
<dbReference type="PROSITE" id="PS50240">
    <property type="entry name" value="TRYPSIN_DOM"/>
    <property type="match status" value="1"/>
</dbReference>
<evidence type="ECO:0000259" key="9">
    <source>
        <dbReference type="PROSITE" id="PS50240"/>
    </source>
</evidence>
<dbReference type="PRINTS" id="PR00722">
    <property type="entry name" value="CHYMOTRYPSIN"/>
</dbReference>
<feature type="signal peptide" evidence="8">
    <location>
        <begin position="1"/>
        <end position="18"/>
    </location>
</feature>
<dbReference type="InterPro" id="IPR001314">
    <property type="entry name" value="Peptidase_S1A"/>
</dbReference>
<dbReference type="PANTHER" id="PTHR24264">
    <property type="entry name" value="TRYPSIN-RELATED"/>
    <property type="match status" value="1"/>
</dbReference>
<dbReference type="SUPFAM" id="SSF50494">
    <property type="entry name" value="Trypsin-like serine proteases"/>
    <property type="match status" value="1"/>
</dbReference>
<reference evidence="10" key="1">
    <citation type="submission" date="2022-01" db="EMBL/GenBank/DDBJ databases">
        <authorList>
            <person name="King R."/>
        </authorList>
    </citation>
    <scope>NUCLEOTIDE SEQUENCE</scope>
</reference>
<dbReference type="PANTHER" id="PTHR24264:SF65">
    <property type="entry name" value="SRCR DOMAIN-CONTAINING PROTEIN"/>
    <property type="match status" value="1"/>
</dbReference>
<accession>A0A9N9RT32</accession>
<dbReference type="GO" id="GO:0005615">
    <property type="term" value="C:extracellular space"/>
    <property type="evidence" value="ECO:0007669"/>
    <property type="project" value="TreeGrafter"/>
</dbReference>
<sequence>MIMRILLFYIFLFHTSQGKYFNSTLWSNFVKLEPHAFNISDIEVSRAGRIVNGNIAKAGQFKEFVLMFVRRSTGTVQCGGCLIGTKWVMTAKHCTNSAISIDLRFGVINRNFYDQRTYATGLVFSNIADMSLILLQDQIKTTYLTKPAQLPSNANNVLASEVVTACGLGLENQFTNYVSVYLQWTRLKVMSNAEAERMYGSDAVNQNIMCTVGSSDVGNSFASTCSGDSGSPVFATINGQFVVVGIVSFGTGSCDKGYPTCHVRVDSQLSTISRYIQ</sequence>
<dbReference type="InterPro" id="IPR043504">
    <property type="entry name" value="Peptidase_S1_PA_chymotrypsin"/>
</dbReference>
<dbReference type="InterPro" id="IPR033116">
    <property type="entry name" value="TRYPSIN_SER"/>
</dbReference>
<feature type="chain" id="PRO_5040404366" description="Peptidase S1 domain-containing protein" evidence="8">
    <location>
        <begin position="19"/>
        <end position="277"/>
    </location>
</feature>
<gene>
    <name evidence="10" type="ORF">CHIRRI_LOCUS7377</name>
</gene>
<dbReference type="SMART" id="SM00020">
    <property type="entry name" value="Tryp_SPc"/>
    <property type="match status" value="1"/>
</dbReference>